<accession>A0A1I2UCV9</accession>
<gene>
    <name evidence="2" type="ORF">SAMN02982927_02604</name>
</gene>
<evidence type="ECO:0000256" key="1">
    <source>
        <dbReference type="SAM" id="Phobius"/>
    </source>
</evidence>
<feature type="transmembrane region" description="Helical" evidence="1">
    <location>
        <begin position="199"/>
        <end position="216"/>
    </location>
</feature>
<keyword evidence="1" id="KW-0472">Membrane</keyword>
<evidence type="ECO:0000313" key="2">
    <source>
        <dbReference type="EMBL" id="SFG73467.1"/>
    </source>
</evidence>
<protein>
    <recommendedName>
        <fullName evidence="4">EcsC protein family protein</fullName>
    </recommendedName>
</protein>
<keyword evidence="1" id="KW-0812">Transmembrane</keyword>
<feature type="transmembrane region" description="Helical" evidence="1">
    <location>
        <begin position="130"/>
        <end position="150"/>
    </location>
</feature>
<evidence type="ECO:0008006" key="4">
    <source>
        <dbReference type="Google" id="ProtNLM"/>
    </source>
</evidence>
<proteinExistence type="predicted"/>
<dbReference type="OrthoDB" id="306887at2"/>
<dbReference type="EMBL" id="FOOY01000019">
    <property type="protein sequence ID" value="SFG73467.1"/>
    <property type="molecule type" value="Genomic_DNA"/>
</dbReference>
<name>A0A1I2UCV9_9BACL</name>
<reference evidence="3" key="1">
    <citation type="submission" date="2016-10" db="EMBL/GenBank/DDBJ databases">
        <authorList>
            <person name="Varghese N."/>
            <person name="Submissions S."/>
        </authorList>
    </citation>
    <scope>NUCLEOTIDE SEQUENCE [LARGE SCALE GENOMIC DNA]</scope>
    <source>
        <strain evidence="3">ATCC 700379</strain>
    </source>
</reference>
<dbReference type="RefSeq" id="WP_093673631.1">
    <property type="nucleotide sequence ID" value="NZ_FOOY01000019.1"/>
</dbReference>
<keyword evidence="3" id="KW-1185">Reference proteome</keyword>
<keyword evidence="1" id="KW-1133">Transmembrane helix</keyword>
<dbReference type="AlphaFoldDB" id="A0A1I2UCV9"/>
<evidence type="ECO:0000313" key="3">
    <source>
        <dbReference type="Proteomes" id="UP000198752"/>
    </source>
</evidence>
<dbReference type="Proteomes" id="UP000198752">
    <property type="component" value="Unassembled WGS sequence"/>
</dbReference>
<sequence length="258" mass="27999">MQTTKLTYTIIDVILKMPGLKVHREDFFTRAFPKEDTQQLIEIGPVAYFGQAELEKRAAQLIQSATLKSSAMSFAAGIPGGLAIAATIPADTTQFYAVALRLAQELGYLYGREDLWGDQDPSTKKGRETLILYLGAMLGVSGTGAMLRVLSSKLSAQALERIPQKALEQTIYYPLIKKVSTFFGAKITKGTFARGVSKVVPILGGAVSGGITYATMKPMARRLQKELASGLTDDPDVIERDLKELKQIGSAPSSQIHK</sequence>
<organism evidence="2 3">
    <name type="scientific">Sporolactobacillus nakayamae</name>
    <dbReference type="NCBI Taxonomy" id="269670"/>
    <lineage>
        <taxon>Bacteria</taxon>
        <taxon>Bacillati</taxon>
        <taxon>Bacillota</taxon>
        <taxon>Bacilli</taxon>
        <taxon>Bacillales</taxon>
        <taxon>Sporolactobacillaceae</taxon>
        <taxon>Sporolactobacillus</taxon>
    </lineage>
</organism>